<evidence type="ECO:0000256" key="9">
    <source>
        <dbReference type="SAM" id="MobiDB-lite"/>
    </source>
</evidence>
<dbReference type="GO" id="GO:0000981">
    <property type="term" value="F:DNA-binding transcription factor activity, RNA polymerase II-specific"/>
    <property type="evidence" value="ECO:0007669"/>
    <property type="project" value="TreeGrafter"/>
</dbReference>
<reference evidence="11 12" key="1">
    <citation type="journal article" date="2020" name="G3 (Bethesda)">
        <title>Draft Genome of the Common Snapping Turtle, Chelydra serpentina, a Model for Phenotypic Plasticity in Reptiles.</title>
        <authorList>
            <person name="Das D."/>
            <person name="Singh S.K."/>
            <person name="Bierstedt J."/>
            <person name="Erickson A."/>
            <person name="Galli G.L.J."/>
            <person name="Crossley D.A. 2nd"/>
            <person name="Rhen T."/>
        </authorList>
    </citation>
    <scope>NUCLEOTIDE SEQUENCE [LARGE SCALE GENOMIC DNA]</scope>
    <source>
        <strain evidence="11">KW</strain>
    </source>
</reference>
<name>A0A8T1RX03_CHESE</name>
<evidence type="ECO:0000256" key="8">
    <source>
        <dbReference type="PROSITE-ProRule" id="PRU00042"/>
    </source>
</evidence>
<feature type="non-terminal residue" evidence="11">
    <location>
        <position position="210"/>
    </location>
</feature>
<dbReference type="PROSITE" id="PS00028">
    <property type="entry name" value="ZINC_FINGER_C2H2_1"/>
    <property type="match status" value="2"/>
</dbReference>
<dbReference type="FunFam" id="3.30.160.60:FF:000446">
    <property type="entry name" value="Zinc finger protein"/>
    <property type="match status" value="1"/>
</dbReference>
<feature type="domain" description="C2H2-type" evidence="10">
    <location>
        <begin position="123"/>
        <end position="150"/>
    </location>
</feature>
<gene>
    <name evidence="11" type="ORF">G0U57_010200</name>
</gene>
<dbReference type="EMBL" id="JAHGAV010002697">
    <property type="protein sequence ID" value="KAG6921110.1"/>
    <property type="molecule type" value="Genomic_DNA"/>
</dbReference>
<dbReference type="Pfam" id="PF00096">
    <property type="entry name" value="zf-C2H2"/>
    <property type="match status" value="2"/>
</dbReference>
<evidence type="ECO:0000256" key="7">
    <source>
        <dbReference type="ARBA" id="ARBA00023242"/>
    </source>
</evidence>
<dbReference type="Gene3D" id="3.30.160.60">
    <property type="entry name" value="Classic Zinc Finger"/>
    <property type="match status" value="3"/>
</dbReference>
<dbReference type="SUPFAM" id="SSF57667">
    <property type="entry name" value="beta-beta-alpha zinc fingers"/>
    <property type="match status" value="2"/>
</dbReference>
<comment type="similarity">
    <text evidence="2">Belongs to the krueppel C2H2-type zinc-finger protein family.</text>
</comment>
<evidence type="ECO:0000256" key="2">
    <source>
        <dbReference type="ARBA" id="ARBA00006991"/>
    </source>
</evidence>
<proteinExistence type="inferred from homology"/>
<dbReference type="GO" id="GO:0000978">
    <property type="term" value="F:RNA polymerase II cis-regulatory region sequence-specific DNA binding"/>
    <property type="evidence" value="ECO:0007669"/>
    <property type="project" value="TreeGrafter"/>
</dbReference>
<comment type="subcellular location">
    <subcellularLocation>
        <location evidence="1">Nucleus</location>
    </subcellularLocation>
</comment>
<dbReference type="Proteomes" id="UP000765507">
    <property type="component" value="Unassembled WGS sequence"/>
</dbReference>
<evidence type="ECO:0000256" key="5">
    <source>
        <dbReference type="ARBA" id="ARBA00022771"/>
    </source>
</evidence>
<organism evidence="11 12">
    <name type="scientific">Chelydra serpentina</name>
    <name type="common">Snapping turtle</name>
    <name type="synonym">Testudo serpentina</name>
    <dbReference type="NCBI Taxonomy" id="8475"/>
    <lineage>
        <taxon>Eukaryota</taxon>
        <taxon>Metazoa</taxon>
        <taxon>Chordata</taxon>
        <taxon>Craniata</taxon>
        <taxon>Vertebrata</taxon>
        <taxon>Euteleostomi</taxon>
        <taxon>Archelosauria</taxon>
        <taxon>Testudinata</taxon>
        <taxon>Testudines</taxon>
        <taxon>Cryptodira</taxon>
        <taxon>Durocryptodira</taxon>
        <taxon>Americhelydia</taxon>
        <taxon>Chelydroidea</taxon>
        <taxon>Chelydridae</taxon>
        <taxon>Chelydra</taxon>
    </lineage>
</organism>
<dbReference type="FunFam" id="3.30.160.60:FF:000431">
    <property type="entry name" value="zinc finger protein 629 isoform X2"/>
    <property type="match status" value="1"/>
</dbReference>
<dbReference type="PROSITE" id="PS50157">
    <property type="entry name" value="ZINC_FINGER_C2H2_2"/>
    <property type="match status" value="3"/>
</dbReference>
<feature type="domain" description="C2H2-type" evidence="10">
    <location>
        <begin position="151"/>
        <end position="178"/>
    </location>
</feature>
<dbReference type="FunFam" id="3.30.160.60:FF:000478">
    <property type="entry name" value="Zinc finger protein 133"/>
    <property type="match status" value="1"/>
</dbReference>
<dbReference type="AlphaFoldDB" id="A0A8T1RX03"/>
<dbReference type="PANTHER" id="PTHR23235">
    <property type="entry name" value="KRUEPPEL-LIKE TRANSCRIPTION FACTOR"/>
    <property type="match status" value="1"/>
</dbReference>
<feature type="region of interest" description="Disordered" evidence="9">
    <location>
        <begin position="1"/>
        <end position="59"/>
    </location>
</feature>
<keyword evidence="7" id="KW-0539">Nucleus</keyword>
<dbReference type="SMART" id="SM00355">
    <property type="entry name" value="ZnF_C2H2"/>
    <property type="match status" value="2"/>
</dbReference>
<dbReference type="InterPro" id="IPR036236">
    <property type="entry name" value="Znf_C2H2_sf"/>
</dbReference>
<sequence>MQDAAASPVGSVQGESPPLKGGTFSSWNQPPLGQPWALRTPTPELETAGDAGMASEDGEEKLLREDVDQGEPHRTLTGRCKGDVCSGWPQTKAGENQRRVEENVSSHSHLIRHRSILTGERPYPCAECGKRFGQSSSLIRHQRIHTGETPFACAECGKRFNRCSALVTHRRTHTGETPYACAECGKRFLRETLPAELQPEHPPEGPHRGD</sequence>
<evidence type="ECO:0000313" key="12">
    <source>
        <dbReference type="Proteomes" id="UP000765507"/>
    </source>
</evidence>
<dbReference type="OrthoDB" id="654211at2759"/>
<dbReference type="InterPro" id="IPR013087">
    <property type="entry name" value="Znf_C2H2_type"/>
</dbReference>
<keyword evidence="12" id="KW-1185">Reference proteome</keyword>
<evidence type="ECO:0000259" key="10">
    <source>
        <dbReference type="PROSITE" id="PS50157"/>
    </source>
</evidence>
<keyword evidence="5 8" id="KW-0863">Zinc-finger</keyword>
<evidence type="ECO:0000256" key="3">
    <source>
        <dbReference type="ARBA" id="ARBA00022723"/>
    </source>
</evidence>
<evidence type="ECO:0000256" key="6">
    <source>
        <dbReference type="ARBA" id="ARBA00022833"/>
    </source>
</evidence>
<feature type="domain" description="C2H2-type" evidence="10">
    <location>
        <begin position="179"/>
        <end position="206"/>
    </location>
</feature>
<evidence type="ECO:0000256" key="1">
    <source>
        <dbReference type="ARBA" id="ARBA00004123"/>
    </source>
</evidence>
<dbReference type="GO" id="GO:0008270">
    <property type="term" value="F:zinc ion binding"/>
    <property type="evidence" value="ECO:0007669"/>
    <property type="project" value="UniProtKB-KW"/>
</dbReference>
<evidence type="ECO:0000313" key="11">
    <source>
        <dbReference type="EMBL" id="KAG6921110.1"/>
    </source>
</evidence>
<keyword evidence="6" id="KW-0862">Zinc</keyword>
<comment type="caution">
    <text evidence="11">The sequence shown here is derived from an EMBL/GenBank/DDBJ whole genome shotgun (WGS) entry which is preliminary data.</text>
</comment>
<accession>A0A8T1RX03</accession>
<dbReference type="GO" id="GO:0005634">
    <property type="term" value="C:nucleus"/>
    <property type="evidence" value="ECO:0007669"/>
    <property type="project" value="UniProtKB-SubCell"/>
</dbReference>
<evidence type="ECO:0000256" key="4">
    <source>
        <dbReference type="ARBA" id="ARBA00022737"/>
    </source>
</evidence>
<protein>
    <submittedName>
        <fullName evidence="11">Zinc finger protein 696</fullName>
    </submittedName>
</protein>
<keyword evidence="4" id="KW-0677">Repeat</keyword>
<keyword evidence="3" id="KW-0479">Metal-binding</keyword>
<dbReference type="PANTHER" id="PTHR23235:SF142">
    <property type="entry name" value="ZINC FINGER PROTEIN 384"/>
    <property type="match status" value="1"/>
</dbReference>